<evidence type="ECO:0000313" key="2">
    <source>
        <dbReference type="Proteomes" id="UP000071561"/>
    </source>
</evidence>
<dbReference type="AlphaFoldDB" id="A0A127V8D5"/>
<accession>A0A127V8D5</accession>
<gene>
    <name evidence="1" type="ORF">AY601_0633</name>
</gene>
<reference evidence="1 2" key="1">
    <citation type="submission" date="2016-03" db="EMBL/GenBank/DDBJ databases">
        <title>Complete genome sequence of Pedobacter cryoconitis PAMC 27485.</title>
        <authorList>
            <person name="Lee J."/>
            <person name="Kim O.-S."/>
        </authorList>
    </citation>
    <scope>NUCLEOTIDE SEQUENCE [LARGE SCALE GENOMIC DNA]</scope>
    <source>
        <strain evidence="1 2">PAMC 27485</strain>
    </source>
</reference>
<dbReference type="Proteomes" id="UP000071561">
    <property type="component" value="Chromosome"/>
</dbReference>
<dbReference type="KEGG" id="pcm:AY601_0633"/>
<organism evidence="1 2">
    <name type="scientific">Pedobacter cryoconitis</name>
    <dbReference type="NCBI Taxonomy" id="188932"/>
    <lineage>
        <taxon>Bacteria</taxon>
        <taxon>Pseudomonadati</taxon>
        <taxon>Bacteroidota</taxon>
        <taxon>Sphingobacteriia</taxon>
        <taxon>Sphingobacteriales</taxon>
        <taxon>Sphingobacteriaceae</taxon>
        <taxon>Pedobacter</taxon>
    </lineage>
</organism>
<protein>
    <submittedName>
        <fullName evidence="1">Uncharacterized protein</fullName>
    </submittedName>
</protein>
<keyword evidence="2" id="KW-1185">Reference proteome</keyword>
<dbReference type="EMBL" id="CP014504">
    <property type="protein sequence ID" value="AMP97583.1"/>
    <property type="molecule type" value="Genomic_DNA"/>
</dbReference>
<name>A0A127V8D5_9SPHI</name>
<evidence type="ECO:0000313" key="1">
    <source>
        <dbReference type="EMBL" id="AMP97583.1"/>
    </source>
</evidence>
<dbReference type="PATRIC" id="fig|188932.3.peg.651"/>
<proteinExistence type="predicted"/>
<sequence>MLSNYLNFQFDVQGKPVSGFCLQIQDDFHETYAVIVEGYHSFCIWLDQPSSTWRSSRYTSVEPGVLEKIINYLNSHKSA</sequence>